<evidence type="ECO:0000313" key="5">
    <source>
        <dbReference type="EMBL" id="SFF81787.1"/>
    </source>
</evidence>
<dbReference type="CDD" id="cd03801">
    <property type="entry name" value="GT4_PimA-like"/>
    <property type="match status" value="1"/>
</dbReference>
<dbReference type="PANTHER" id="PTHR12526">
    <property type="entry name" value="GLYCOSYLTRANSFERASE"/>
    <property type="match status" value="1"/>
</dbReference>
<dbReference type="Gene3D" id="3.40.50.2000">
    <property type="entry name" value="Glycogen Phosphorylase B"/>
    <property type="match status" value="2"/>
</dbReference>
<dbReference type="Pfam" id="PF13579">
    <property type="entry name" value="Glyco_trans_4_4"/>
    <property type="match status" value="1"/>
</dbReference>
<dbReference type="SUPFAM" id="SSF53756">
    <property type="entry name" value="UDP-Glycosyltransferase/glycogen phosphorylase"/>
    <property type="match status" value="1"/>
</dbReference>
<sequence length="385" mass="39792">MTERLPLSGRSVVEVLATSTGGVGSHVATIAPAIRAAGATVRVCGAPATEELFGFTATGAEFRPVGISGGLDPLADGRAVLQLRRAIGGAHLLHAHGLRAGLVAAAARRISGDRSRPLVLTLHNALQEDSGPRQRLLRAIEGTTIRAADLVLAVSGDLADNARRLGARDVRVVPALAPPRPPAERSRDEVRAELGLDAGRPLVVAVGRLHPQKGYDVLLDAVARWEADGRLRPAPLVAVAGDGPLEDQLADRIRAQRLPVLLLGRRSDVADLLAAADLCVLPSRWEGSPFTGQEALRAGTPLVATRAGGMPDLFGDAAAFVPVGDAGALADAVVQVLTDPVRAAELSAAGPRQAAGWPDEEAAGRTIVAVYRELLGAPGQEDGPP</sequence>
<keyword evidence="2 5" id="KW-0808">Transferase</keyword>
<organism evidence="5 6">
    <name type="scientific">Blastococcus tunisiensis</name>
    <dbReference type="NCBI Taxonomy" id="1798228"/>
    <lineage>
        <taxon>Bacteria</taxon>
        <taxon>Bacillati</taxon>
        <taxon>Actinomycetota</taxon>
        <taxon>Actinomycetes</taxon>
        <taxon>Geodermatophilales</taxon>
        <taxon>Geodermatophilaceae</taxon>
        <taxon>Blastococcus</taxon>
    </lineage>
</organism>
<proteinExistence type="predicted"/>
<keyword evidence="6" id="KW-1185">Reference proteome</keyword>
<evidence type="ECO:0000259" key="3">
    <source>
        <dbReference type="Pfam" id="PF00534"/>
    </source>
</evidence>
<reference evidence="6" key="1">
    <citation type="submission" date="2016-10" db="EMBL/GenBank/DDBJ databases">
        <authorList>
            <person name="Varghese N."/>
            <person name="Submissions S."/>
        </authorList>
    </citation>
    <scope>NUCLEOTIDE SEQUENCE [LARGE SCALE GENOMIC DNA]</scope>
    <source>
        <strain evidence="6">DSM 46838</strain>
    </source>
</reference>
<dbReference type="STRING" id="1798228.SAMN05216574_12817"/>
<dbReference type="InterPro" id="IPR001296">
    <property type="entry name" value="Glyco_trans_1"/>
</dbReference>
<dbReference type="OrthoDB" id="3268555at2"/>
<dbReference type="EMBL" id="FOND01000028">
    <property type="protein sequence ID" value="SFF81787.1"/>
    <property type="molecule type" value="Genomic_DNA"/>
</dbReference>
<feature type="domain" description="Glycosyltransferase subfamily 4-like N-terminal" evidence="4">
    <location>
        <begin position="21"/>
        <end position="174"/>
    </location>
</feature>
<dbReference type="PANTHER" id="PTHR12526:SF510">
    <property type="entry name" value="D-INOSITOL 3-PHOSPHATE GLYCOSYLTRANSFERASE"/>
    <property type="match status" value="1"/>
</dbReference>
<accession>A0A1I2LWG6</accession>
<gene>
    <name evidence="5" type="ORF">SAMN05216574_12817</name>
</gene>
<dbReference type="GO" id="GO:0016757">
    <property type="term" value="F:glycosyltransferase activity"/>
    <property type="evidence" value="ECO:0007669"/>
    <property type="project" value="UniProtKB-KW"/>
</dbReference>
<dbReference type="Pfam" id="PF00534">
    <property type="entry name" value="Glycos_transf_1"/>
    <property type="match status" value="1"/>
</dbReference>
<name>A0A1I2LWG6_9ACTN</name>
<dbReference type="AlphaFoldDB" id="A0A1I2LWG6"/>
<protein>
    <submittedName>
        <fullName evidence="5">Glycosyltransferase involved in cell wall bisynthesis</fullName>
    </submittedName>
</protein>
<feature type="domain" description="Glycosyl transferase family 1" evidence="3">
    <location>
        <begin position="187"/>
        <end position="350"/>
    </location>
</feature>
<keyword evidence="1" id="KW-0328">Glycosyltransferase</keyword>
<evidence type="ECO:0000256" key="1">
    <source>
        <dbReference type="ARBA" id="ARBA00022676"/>
    </source>
</evidence>
<dbReference type="RefSeq" id="WP_092203504.1">
    <property type="nucleotide sequence ID" value="NZ_FOND01000028.1"/>
</dbReference>
<evidence type="ECO:0000313" key="6">
    <source>
        <dbReference type="Proteomes" id="UP000198589"/>
    </source>
</evidence>
<dbReference type="Proteomes" id="UP000198589">
    <property type="component" value="Unassembled WGS sequence"/>
</dbReference>
<evidence type="ECO:0000259" key="4">
    <source>
        <dbReference type="Pfam" id="PF13579"/>
    </source>
</evidence>
<dbReference type="InterPro" id="IPR028098">
    <property type="entry name" value="Glyco_trans_4-like_N"/>
</dbReference>
<evidence type="ECO:0000256" key="2">
    <source>
        <dbReference type="ARBA" id="ARBA00022679"/>
    </source>
</evidence>